<evidence type="ECO:0000313" key="8">
    <source>
        <dbReference type="Proteomes" id="UP000807469"/>
    </source>
</evidence>
<evidence type="ECO:0000313" key="7">
    <source>
        <dbReference type="EMBL" id="KAF9476699.1"/>
    </source>
</evidence>
<comment type="caution">
    <text evidence="7">The sequence shown here is derived from an EMBL/GenBank/DDBJ whole genome shotgun (WGS) entry which is preliminary data.</text>
</comment>
<feature type="compositionally biased region" description="Polar residues" evidence="5">
    <location>
        <begin position="320"/>
        <end position="342"/>
    </location>
</feature>
<keyword evidence="2" id="KW-0227">DNA damage</keyword>
<dbReference type="InterPro" id="IPR015381">
    <property type="entry name" value="XLF-like_N"/>
</dbReference>
<dbReference type="GO" id="GO:0005634">
    <property type="term" value="C:nucleus"/>
    <property type="evidence" value="ECO:0007669"/>
    <property type="project" value="UniProtKB-SubCell"/>
</dbReference>
<dbReference type="InterPro" id="IPR038051">
    <property type="entry name" value="XRCC4-like_N_sf"/>
</dbReference>
<dbReference type="GO" id="GO:0006303">
    <property type="term" value="P:double-strand break repair via nonhomologous end joining"/>
    <property type="evidence" value="ECO:0007669"/>
    <property type="project" value="UniProtKB-ARBA"/>
</dbReference>
<evidence type="ECO:0000256" key="1">
    <source>
        <dbReference type="ARBA" id="ARBA00004123"/>
    </source>
</evidence>
<evidence type="ECO:0000256" key="4">
    <source>
        <dbReference type="ARBA" id="ARBA00023242"/>
    </source>
</evidence>
<dbReference type="EMBL" id="MU155285">
    <property type="protein sequence ID" value="KAF9476699.1"/>
    <property type="molecule type" value="Genomic_DNA"/>
</dbReference>
<dbReference type="OrthoDB" id="3184250at2759"/>
<feature type="domain" description="XLF-like N-terminal" evidence="6">
    <location>
        <begin position="17"/>
        <end position="133"/>
    </location>
</feature>
<protein>
    <recommendedName>
        <fullName evidence="6">XLF-like N-terminal domain-containing protein</fullName>
    </recommendedName>
</protein>
<evidence type="ECO:0000256" key="2">
    <source>
        <dbReference type="ARBA" id="ARBA00022763"/>
    </source>
</evidence>
<comment type="subcellular location">
    <subcellularLocation>
        <location evidence="1">Nucleus</location>
    </subcellularLocation>
</comment>
<organism evidence="7 8">
    <name type="scientific">Pholiota conissans</name>
    <dbReference type="NCBI Taxonomy" id="109636"/>
    <lineage>
        <taxon>Eukaryota</taxon>
        <taxon>Fungi</taxon>
        <taxon>Dikarya</taxon>
        <taxon>Basidiomycota</taxon>
        <taxon>Agaricomycotina</taxon>
        <taxon>Agaricomycetes</taxon>
        <taxon>Agaricomycetidae</taxon>
        <taxon>Agaricales</taxon>
        <taxon>Agaricineae</taxon>
        <taxon>Strophariaceae</taxon>
        <taxon>Pholiota</taxon>
    </lineage>
</organism>
<feature type="compositionally biased region" description="Polar residues" evidence="5">
    <location>
        <begin position="300"/>
        <end position="310"/>
    </location>
</feature>
<feature type="region of interest" description="Disordered" evidence="5">
    <location>
        <begin position="242"/>
        <end position="390"/>
    </location>
</feature>
<keyword evidence="4" id="KW-0539">Nucleus</keyword>
<name>A0A9P5YY55_9AGAR</name>
<sequence>MEQFTEEHAKHLLDKDWLSKVDAGSSTPYLMKFYPSLADLSCVIMVTDTKKVWAEVVTAKLLARRWRLHNARSPEYFFQSGKEDTWRESILDLLCKAHTIGGIGELSFEVVESKYSDLCIEVECEAFKWRWETCFIGYQSSSEIISKHLVFPLISLNHLTFSAAEPISEMSDADVEKTIDKLGRTARRTVDTHIKNALSKPRVATSISRTTAMFNFVADLPRVTSIAEKPLLEMIEVEVDGISPPKSTRGTSKSNDSSKAAIEPSTVPREAATKLQEVDSDSKTESDDDLPPPVNKAVSRANSAGPSKTAESARLRQPLRLQTPSQPARTETKATSSDSDSPQRPIKKIRPAGPDSSDDDSENAQKKTGAFAPGVKRGTRQPIKRGGKRF</sequence>
<dbReference type="Pfam" id="PF09302">
    <property type="entry name" value="XLF"/>
    <property type="match status" value="1"/>
</dbReference>
<dbReference type="Proteomes" id="UP000807469">
    <property type="component" value="Unassembled WGS sequence"/>
</dbReference>
<proteinExistence type="predicted"/>
<feature type="compositionally biased region" description="Basic and acidic residues" evidence="5">
    <location>
        <begin position="276"/>
        <end position="285"/>
    </location>
</feature>
<dbReference type="Gene3D" id="2.170.210.10">
    <property type="entry name" value="DNA double-strand break repair and VJ recombination XRCC4, N-terminal"/>
    <property type="match status" value="1"/>
</dbReference>
<gene>
    <name evidence="7" type="ORF">BDN70DRAFT_882087</name>
</gene>
<accession>A0A9P5YY55</accession>
<dbReference type="AlphaFoldDB" id="A0A9P5YY55"/>
<evidence type="ECO:0000259" key="6">
    <source>
        <dbReference type="Pfam" id="PF09302"/>
    </source>
</evidence>
<keyword evidence="3" id="KW-0234">DNA repair</keyword>
<evidence type="ECO:0000256" key="3">
    <source>
        <dbReference type="ARBA" id="ARBA00023204"/>
    </source>
</evidence>
<evidence type="ECO:0000256" key="5">
    <source>
        <dbReference type="SAM" id="MobiDB-lite"/>
    </source>
</evidence>
<feature type="compositionally biased region" description="Polar residues" evidence="5">
    <location>
        <begin position="245"/>
        <end position="258"/>
    </location>
</feature>
<feature type="compositionally biased region" description="Basic residues" evidence="5">
    <location>
        <begin position="377"/>
        <end position="390"/>
    </location>
</feature>
<keyword evidence="8" id="KW-1185">Reference proteome</keyword>
<reference evidence="7" key="1">
    <citation type="submission" date="2020-11" db="EMBL/GenBank/DDBJ databases">
        <authorList>
            <consortium name="DOE Joint Genome Institute"/>
            <person name="Ahrendt S."/>
            <person name="Riley R."/>
            <person name="Andreopoulos W."/>
            <person name="Labutti K."/>
            <person name="Pangilinan J."/>
            <person name="Ruiz-Duenas F.J."/>
            <person name="Barrasa J.M."/>
            <person name="Sanchez-Garcia M."/>
            <person name="Camarero S."/>
            <person name="Miyauchi S."/>
            <person name="Serrano A."/>
            <person name="Linde D."/>
            <person name="Babiker R."/>
            <person name="Drula E."/>
            <person name="Ayuso-Fernandez I."/>
            <person name="Pacheco R."/>
            <person name="Padilla G."/>
            <person name="Ferreira P."/>
            <person name="Barriuso J."/>
            <person name="Kellner H."/>
            <person name="Castanera R."/>
            <person name="Alfaro M."/>
            <person name="Ramirez L."/>
            <person name="Pisabarro A.G."/>
            <person name="Kuo A."/>
            <person name="Tritt A."/>
            <person name="Lipzen A."/>
            <person name="He G."/>
            <person name="Yan M."/>
            <person name="Ng V."/>
            <person name="Cullen D."/>
            <person name="Martin F."/>
            <person name="Rosso M.-N."/>
            <person name="Henrissat B."/>
            <person name="Hibbett D."/>
            <person name="Martinez A.T."/>
            <person name="Grigoriev I.V."/>
        </authorList>
    </citation>
    <scope>NUCLEOTIDE SEQUENCE</scope>
    <source>
        <strain evidence="7">CIRM-BRFM 674</strain>
    </source>
</reference>